<reference evidence="9" key="2">
    <citation type="submission" date="2025-08" db="UniProtKB">
        <authorList>
            <consortium name="Ensembl"/>
        </authorList>
    </citation>
    <scope>IDENTIFICATION</scope>
</reference>
<dbReference type="InterPro" id="IPR001680">
    <property type="entry name" value="WD40_rpt"/>
</dbReference>
<dbReference type="Proteomes" id="UP000694556">
    <property type="component" value="Chromosome 4"/>
</dbReference>
<dbReference type="GO" id="GO:0071013">
    <property type="term" value="C:catalytic step 2 spliceosome"/>
    <property type="evidence" value="ECO:0007669"/>
    <property type="project" value="TreeGrafter"/>
</dbReference>
<dbReference type="GO" id="GO:0071011">
    <property type="term" value="C:precatalytic spliceosome"/>
    <property type="evidence" value="ECO:0007669"/>
    <property type="project" value="TreeGrafter"/>
</dbReference>
<dbReference type="Pfam" id="PF00400">
    <property type="entry name" value="WD40"/>
    <property type="match status" value="7"/>
</dbReference>
<dbReference type="PROSITE" id="PS00678">
    <property type="entry name" value="WD_REPEATS_1"/>
    <property type="match status" value="2"/>
</dbReference>
<feature type="repeat" description="WD" evidence="7">
    <location>
        <begin position="436"/>
        <end position="477"/>
    </location>
</feature>
<reference evidence="9" key="3">
    <citation type="submission" date="2025-09" db="UniProtKB">
        <authorList>
            <consortium name="Ensembl"/>
        </authorList>
    </citation>
    <scope>IDENTIFICATION</scope>
</reference>
<evidence type="ECO:0000256" key="7">
    <source>
        <dbReference type="PROSITE-ProRule" id="PRU00221"/>
    </source>
</evidence>
<dbReference type="PRINTS" id="PR00320">
    <property type="entry name" value="GPROTEINBRPT"/>
</dbReference>
<evidence type="ECO:0000256" key="4">
    <source>
        <dbReference type="ARBA" id="ARBA00046238"/>
    </source>
</evidence>
<comment type="similarity">
    <text evidence="3">Belongs to the WD repeat PRL1/PRL2 family.</text>
</comment>
<dbReference type="InterPro" id="IPR036322">
    <property type="entry name" value="WD40_repeat_dom_sf"/>
</dbReference>
<evidence type="ECO:0000313" key="10">
    <source>
        <dbReference type="Proteomes" id="UP000694556"/>
    </source>
</evidence>
<evidence type="ECO:0000256" key="2">
    <source>
        <dbReference type="ARBA" id="ARBA00022737"/>
    </source>
</evidence>
<dbReference type="FunFam" id="2.130.10.10:FF:000012">
    <property type="entry name" value="Putative pleiotropic regulator 1"/>
    <property type="match status" value="1"/>
</dbReference>
<name>A0A8C3B5S5_CAIMO</name>
<dbReference type="CDD" id="cd00200">
    <property type="entry name" value="WD40"/>
    <property type="match status" value="1"/>
</dbReference>
<accession>A0A8C3B5S5</accession>
<feature type="repeat" description="WD" evidence="7">
    <location>
        <begin position="352"/>
        <end position="393"/>
    </location>
</feature>
<feature type="region of interest" description="Disordered" evidence="8">
    <location>
        <begin position="71"/>
        <end position="93"/>
    </location>
</feature>
<evidence type="ECO:0000313" key="9">
    <source>
        <dbReference type="Ensembl" id="ENSCMMP00000000343.1"/>
    </source>
</evidence>
<dbReference type="AlphaFoldDB" id="A0A8C3B5S5"/>
<comment type="subunit">
    <text evidence="5">Identified in the spliceosome C complex. Component of the PRP19-CDC5L splicing complex composed of a core complex comprising a homotetramer of PRPF19, CDC5L, PLRG1 and BCAS2, and at least three less stably associated proteins CTNNBL1, CWC15 and HSPA8. Interacts (via its WD40 repeat domain) directly with CDC5L (via its C-terminal); the interaction is required for mRNA splicing but not for spliceosome assembly. Component of the minor spliceosome, which splices U12-type introns. Within this complex, interacts with CRIPT. Also interacts directly in the complex with BCAS2 and PRPF19. Interacts with USB1.</text>
</comment>
<dbReference type="InterPro" id="IPR020472">
    <property type="entry name" value="WD40_PAC1"/>
</dbReference>
<dbReference type="PROSITE" id="PS50294">
    <property type="entry name" value="WD_REPEATS_REGION"/>
    <property type="match status" value="5"/>
</dbReference>
<comment type="function">
    <text evidence="4">Involved in pre-mRNA splicing as component of the spliceosome. Component of the PRP19-CDC5L complex that forms an integral part of the spliceosome and is required for activating pre-mRNA splicing. As a component of the minor spliceosome, involved in the splicing of U12-type introns in pre-mRNAs.</text>
</comment>
<dbReference type="InterPro" id="IPR045241">
    <property type="entry name" value="Prp46/PLRG1-like"/>
</dbReference>
<dbReference type="InterPro" id="IPR019775">
    <property type="entry name" value="WD40_repeat_CS"/>
</dbReference>
<dbReference type="SUPFAM" id="SSF50978">
    <property type="entry name" value="WD40 repeat-like"/>
    <property type="match status" value="1"/>
</dbReference>
<dbReference type="GO" id="GO:0000398">
    <property type="term" value="P:mRNA splicing, via spliceosome"/>
    <property type="evidence" value="ECO:0007669"/>
    <property type="project" value="InterPro"/>
</dbReference>
<dbReference type="PANTHER" id="PTHR19923:SF0">
    <property type="entry name" value="PLEIOTROPIC REGULATOR 1"/>
    <property type="match status" value="1"/>
</dbReference>
<dbReference type="Gene3D" id="2.130.10.10">
    <property type="entry name" value="YVTN repeat-like/Quinoprotein amine dehydrogenase"/>
    <property type="match status" value="1"/>
</dbReference>
<proteinExistence type="inferred from homology"/>
<evidence type="ECO:0000256" key="5">
    <source>
        <dbReference type="ARBA" id="ARBA00062641"/>
    </source>
</evidence>
<evidence type="ECO:0000256" key="3">
    <source>
        <dbReference type="ARBA" id="ARBA00025726"/>
    </source>
</evidence>
<reference evidence="9" key="1">
    <citation type="submission" date="2018-09" db="EMBL/GenBank/DDBJ databases">
        <title>Common duck and Muscovy duck high density SNP chip.</title>
        <authorList>
            <person name="Vignal A."/>
            <person name="Thebault N."/>
            <person name="Warren W.C."/>
        </authorList>
    </citation>
    <scope>NUCLEOTIDE SEQUENCE [LARGE SCALE GENOMIC DNA]</scope>
</reference>
<dbReference type="GO" id="GO:0000974">
    <property type="term" value="C:Prp19 complex"/>
    <property type="evidence" value="ECO:0007669"/>
    <property type="project" value="TreeGrafter"/>
</dbReference>
<dbReference type="PANTHER" id="PTHR19923">
    <property type="entry name" value="WD40 REPEAT PROTEINPRL1/PRL2-RELATED"/>
    <property type="match status" value="1"/>
</dbReference>
<dbReference type="PROSITE" id="PS50082">
    <property type="entry name" value="WD_REPEATS_2"/>
    <property type="match status" value="5"/>
</dbReference>
<evidence type="ECO:0000256" key="1">
    <source>
        <dbReference type="ARBA" id="ARBA00022574"/>
    </source>
</evidence>
<protein>
    <recommendedName>
        <fullName evidence="6">Pleiotropic regulator 1</fullName>
    </recommendedName>
</protein>
<organism evidence="9 10">
    <name type="scientific">Cairina moschata</name>
    <name type="common">Muscovy duck</name>
    <dbReference type="NCBI Taxonomy" id="8855"/>
    <lineage>
        <taxon>Eukaryota</taxon>
        <taxon>Metazoa</taxon>
        <taxon>Chordata</taxon>
        <taxon>Craniata</taxon>
        <taxon>Vertebrata</taxon>
        <taxon>Euteleostomi</taxon>
        <taxon>Archelosauria</taxon>
        <taxon>Archosauria</taxon>
        <taxon>Dinosauria</taxon>
        <taxon>Saurischia</taxon>
        <taxon>Theropoda</taxon>
        <taxon>Coelurosauria</taxon>
        <taxon>Aves</taxon>
        <taxon>Neognathae</taxon>
        <taxon>Galloanserae</taxon>
        <taxon>Anseriformes</taxon>
        <taxon>Anatidae</taxon>
        <taxon>Anatinae</taxon>
        <taxon>Cairina</taxon>
    </lineage>
</organism>
<keyword evidence="1 7" id="KW-0853">WD repeat</keyword>
<dbReference type="Ensembl" id="ENSCMMT00000000399.1">
    <property type="protein sequence ID" value="ENSCMMP00000000343.1"/>
    <property type="gene ID" value="ENSCMMG00000000237.1"/>
</dbReference>
<keyword evidence="2" id="KW-0677">Repeat</keyword>
<sequence length="649" mass="71110">MNERRWSLCEAGKLREAVIPGCHPMAHERGRSACSSTCAVAYLAYTGKWETCQGIGIRCETTELPQGPLTALSSATPHPRVGPRNCKPGGKGGTRTRDLSAADCAAAPPHAWLRRPPSRAHLARPFRLGVGKRRKCLHCGRRRGARRSGAMVEEVQKHSVHTLVFRSLKRTHDMFVADNAKPIPLDDESHKVKMAVKLRTEYGSVLHMPTLKENMREKGGPATGDPYGHKQYSGNQGQELEYMITGTHPYPSGPGVALTADTKIQRMPSESAAQSLAVALPASQTRLDANRTAAGVGEIYRHAGISERSQPPGMSVAMMEAGGNKNSALVAKKAPTMPKPQWHPPWKLYRVISGHLGWVRCIAVEPGNQWFVTGSADRTIKIWDLASGKLKLSLTGHISTVRGVIVSARSPYLFSCGEDKQVKCWDLEYNKVIRHYHGHLSAVYGLDLHPTIDVLVTCSRDSTARIWDVRTKASVHTLSGHTNAVATVKCQAAEPQIITGSHDTTIRLWDLVAGKTRVTLTNHKKSVRAVILHPRHYTFASGSPDNIKQWKFPDGNFIQNLSGHNAIINTLAVNSDGVLVSGADNGTMHLWDWRTGYNFQRVHAAVQPGSLDSESGIFACVFDQSESRLLTAEADKTIKVYKEDDTAVC</sequence>
<feature type="repeat" description="WD" evidence="7">
    <location>
        <begin position="561"/>
        <end position="601"/>
    </location>
</feature>
<dbReference type="SMART" id="SM00320">
    <property type="entry name" value="WD40"/>
    <property type="match status" value="7"/>
</dbReference>
<keyword evidence="10" id="KW-1185">Reference proteome</keyword>
<evidence type="ECO:0000256" key="6">
    <source>
        <dbReference type="ARBA" id="ARBA00073631"/>
    </source>
</evidence>
<evidence type="ECO:0000256" key="8">
    <source>
        <dbReference type="SAM" id="MobiDB-lite"/>
    </source>
</evidence>
<feature type="repeat" description="WD" evidence="7">
    <location>
        <begin position="394"/>
        <end position="435"/>
    </location>
</feature>
<dbReference type="InterPro" id="IPR015943">
    <property type="entry name" value="WD40/YVTN_repeat-like_dom_sf"/>
</dbReference>
<feature type="repeat" description="WD" evidence="7">
    <location>
        <begin position="478"/>
        <end position="519"/>
    </location>
</feature>